<dbReference type="RefSeq" id="WP_162447596.1">
    <property type="nucleotide sequence ID" value="NZ_CP048222.1"/>
</dbReference>
<organism evidence="1 2">
    <name type="scientific">Rhodocytophaga rosea</name>
    <dbReference type="NCBI Taxonomy" id="2704465"/>
    <lineage>
        <taxon>Bacteria</taxon>
        <taxon>Pseudomonadati</taxon>
        <taxon>Bacteroidota</taxon>
        <taxon>Cytophagia</taxon>
        <taxon>Cytophagales</taxon>
        <taxon>Rhodocytophagaceae</taxon>
        <taxon>Rhodocytophaga</taxon>
    </lineage>
</organism>
<reference evidence="1 2" key="1">
    <citation type="submission" date="2020-01" db="EMBL/GenBank/DDBJ databases">
        <authorList>
            <person name="Kim M.K."/>
        </authorList>
    </citation>
    <scope>NUCLEOTIDE SEQUENCE [LARGE SCALE GENOMIC DNA]</scope>
    <source>
        <strain evidence="1 2">172606-1</strain>
    </source>
</reference>
<sequence length="133" mass="16063">MFAHYIDETRLFYDFEFIGQNERIEKVLYPSYTEPLQAKDRLIRRFFFNKVYGSVEESSFSNFKEDTADQLSVRLEDFFAAYFRYLQADTLNIKTVRLEVHQYDNTYVLKEKHIVGHYDISTGKFIHTWKNSQ</sequence>
<evidence type="ECO:0000313" key="1">
    <source>
        <dbReference type="EMBL" id="QHT71663.1"/>
    </source>
</evidence>
<dbReference type="KEGG" id="rhoz:GXP67_35840"/>
<protein>
    <submittedName>
        <fullName evidence="1">Uncharacterized protein</fullName>
    </submittedName>
</protein>
<dbReference type="Proteomes" id="UP000480178">
    <property type="component" value="Chromosome"/>
</dbReference>
<evidence type="ECO:0000313" key="2">
    <source>
        <dbReference type="Proteomes" id="UP000480178"/>
    </source>
</evidence>
<accession>A0A6C0GVS3</accession>
<name>A0A6C0GVS3_9BACT</name>
<gene>
    <name evidence="1" type="ORF">GXP67_35840</name>
</gene>
<keyword evidence="2" id="KW-1185">Reference proteome</keyword>
<proteinExistence type="predicted"/>
<dbReference type="AlphaFoldDB" id="A0A6C0GVS3"/>
<dbReference type="EMBL" id="CP048222">
    <property type="protein sequence ID" value="QHT71663.1"/>
    <property type="molecule type" value="Genomic_DNA"/>
</dbReference>